<comment type="similarity">
    <text evidence="1">Belongs to the short-chain dehydrogenases/reductases (SDR) family.</text>
</comment>
<dbReference type="Proteomes" id="UP000588017">
    <property type="component" value="Unassembled WGS sequence"/>
</dbReference>
<dbReference type="GO" id="GO:0004316">
    <property type="term" value="F:3-oxoacyl-[acyl-carrier-protein] reductase (NADPH) activity"/>
    <property type="evidence" value="ECO:0007669"/>
    <property type="project" value="UniProtKB-EC"/>
</dbReference>
<dbReference type="RefSeq" id="WP_183336305.1">
    <property type="nucleotide sequence ID" value="NZ_BMHX01000003.1"/>
</dbReference>
<organism evidence="3 4">
    <name type="scientific">Chelatococcus composti</name>
    <dbReference type="NCBI Taxonomy" id="1743235"/>
    <lineage>
        <taxon>Bacteria</taxon>
        <taxon>Pseudomonadati</taxon>
        <taxon>Pseudomonadota</taxon>
        <taxon>Alphaproteobacteria</taxon>
        <taxon>Hyphomicrobiales</taxon>
        <taxon>Chelatococcaceae</taxon>
        <taxon>Chelatococcus</taxon>
    </lineage>
</organism>
<dbReference type="EMBL" id="JACHEH010000010">
    <property type="protein sequence ID" value="MBB6169692.1"/>
    <property type="molecule type" value="Genomic_DNA"/>
</dbReference>
<name>A0A841KEB6_9HYPH</name>
<dbReference type="PRINTS" id="PR00080">
    <property type="entry name" value="SDRFAMILY"/>
</dbReference>
<dbReference type="PROSITE" id="PS00061">
    <property type="entry name" value="ADH_SHORT"/>
    <property type="match status" value="1"/>
</dbReference>
<evidence type="ECO:0000313" key="4">
    <source>
        <dbReference type="Proteomes" id="UP000588017"/>
    </source>
</evidence>
<gene>
    <name evidence="3" type="ORF">HNQ73_003344</name>
</gene>
<proteinExistence type="inferred from homology"/>
<dbReference type="SMART" id="SM00822">
    <property type="entry name" value="PKS_KR"/>
    <property type="match status" value="1"/>
</dbReference>
<dbReference type="FunFam" id="3.40.50.720:FF:000084">
    <property type="entry name" value="Short-chain dehydrogenase reductase"/>
    <property type="match status" value="1"/>
</dbReference>
<evidence type="ECO:0000256" key="1">
    <source>
        <dbReference type="ARBA" id="ARBA00006484"/>
    </source>
</evidence>
<dbReference type="Pfam" id="PF13561">
    <property type="entry name" value="adh_short_C2"/>
    <property type="match status" value="1"/>
</dbReference>
<sequence length="250" mass="26428">MSTPTIDFSGRTLLLTGANGSIGRAIARLFHALGANCALTDLDTDGLSAFAAGLDPAGTRTLVLRQDATSQPDAEAAARRTAERFGRIDHVVTSAGLYRERYVKDMDAEHWRRSLAVNLDGVFYTCRAAVPFLADGGAIVNIASMAGHRGSLAHADYAAAKGGVLTFSRSLALELAPRIRVNAVSPGLIEGPMVQHLMDARGPELLAQTPLRRLGTPDEVARVVAFLCSDWAAFVTGETVHVNGGLYVAS</sequence>
<dbReference type="PANTHER" id="PTHR42760">
    <property type="entry name" value="SHORT-CHAIN DEHYDROGENASES/REDUCTASES FAMILY MEMBER"/>
    <property type="match status" value="1"/>
</dbReference>
<dbReference type="PANTHER" id="PTHR42760:SF123">
    <property type="entry name" value="OXIDOREDUCTASE"/>
    <property type="match status" value="1"/>
</dbReference>
<evidence type="ECO:0000259" key="2">
    <source>
        <dbReference type="SMART" id="SM00822"/>
    </source>
</evidence>
<protein>
    <submittedName>
        <fullName evidence="3">3-oxoacyl-[acyl-carrier protein] reductase</fullName>
        <ecNumber evidence="3">1.1.1.100</ecNumber>
    </submittedName>
</protein>
<comment type="caution">
    <text evidence="3">The sequence shown here is derived from an EMBL/GenBank/DDBJ whole genome shotgun (WGS) entry which is preliminary data.</text>
</comment>
<dbReference type="GO" id="GO:0030497">
    <property type="term" value="P:fatty acid elongation"/>
    <property type="evidence" value="ECO:0007669"/>
    <property type="project" value="TreeGrafter"/>
</dbReference>
<dbReference type="InterPro" id="IPR057326">
    <property type="entry name" value="KR_dom"/>
</dbReference>
<dbReference type="EC" id="1.1.1.100" evidence="3"/>
<keyword evidence="3" id="KW-0560">Oxidoreductase</keyword>
<keyword evidence="4" id="KW-1185">Reference proteome</keyword>
<evidence type="ECO:0000313" key="3">
    <source>
        <dbReference type="EMBL" id="MBB6169692.1"/>
    </source>
</evidence>
<dbReference type="InterPro" id="IPR036291">
    <property type="entry name" value="NAD(P)-bd_dom_sf"/>
</dbReference>
<dbReference type="InterPro" id="IPR020904">
    <property type="entry name" value="Sc_DH/Rdtase_CS"/>
</dbReference>
<dbReference type="Gene3D" id="3.40.50.720">
    <property type="entry name" value="NAD(P)-binding Rossmann-like Domain"/>
    <property type="match status" value="1"/>
</dbReference>
<dbReference type="PRINTS" id="PR00081">
    <property type="entry name" value="GDHRDH"/>
</dbReference>
<feature type="domain" description="Ketoreductase" evidence="2">
    <location>
        <begin position="11"/>
        <end position="195"/>
    </location>
</feature>
<dbReference type="SUPFAM" id="SSF51735">
    <property type="entry name" value="NAD(P)-binding Rossmann-fold domains"/>
    <property type="match status" value="1"/>
</dbReference>
<dbReference type="AlphaFoldDB" id="A0A841KEB6"/>
<accession>A0A841KEB6</accession>
<reference evidence="3 4" key="1">
    <citation type="submission" date="2020-08" db="EMBL/GenBank/DDBJ databases">
        <title>Genomic Encyclopedia of Type Strains, Phase IV (KMG-IV): sequencing the most valuable type-strain genomes for metagenomic binning, comparative biology and taxonomic classification.</title>
        <authorList>
            <person name="Goeker M."/>
        </authorList>
    </citation>
    <scope>NUCLEOTIDE SEQUENCE [LARGE SCALE GENOMIC DNA]</scope>
    <source>
        <strain evidence="3 4">DSM 101465</strain>
    </source>
</reference>
<dbReference type="InterPro" id="IPR002347">
    <property type="entry name" value="SDR_fam"/>
</dbReference>